<organism evidence="1 2">
    <name type="scientific">Rhodanobacter fulvus Jip2</name>
    <dbReference type="NCBI Taxonomy" id="1163408"/>
    <lineage>
        <taxon>Bacteria</taxon>
        <taxon>Pseudomonadati</taxon>
        <taxon>Pseudomonadota</taxon>
        <taxon>Gammaproteobacteria</taxon>
        <taxon>Lysobacterales</taxon>
        <taxon>Rhodanobacteraceae</taxon>
        <taxon>Rhodanobacter</taxon>
    </lineage>
</organism>
<gene>
    <name evidence="1" type="ORF">UU9_12333</name>
</gene>
<evidence type="ECO:0000313" key="1">
    <source>
        <dbReference type="EMBL" id="EIL88536.1"/>
    </source>
</evidence>
<dbReference type="RefSeq" id="WP_007082096.1">
    <property type="nucleotide sequence ID" value="NZ_AJXU01000051.1"/>
</dbReference>
<dbReference type="EMBL" id="AJXU01000051">
    <property type="protein sequence ID" value="EIL88536.1"/>
    <property type="molecule type" value="Genomic_DNA"/>
</dbReference>
<keyword evidence="2" id="KW-1185">Reference proteome</keyword>
<name>I4VMU5_9GAMM</name>
<proteinExistence type="predicted"/>
<dbReference type="AlphaFoldDB" id="I4VMU5"/>
<protein>
    <recommendedName>
        <fullName evidence="3">Bacteriophage protein</fullName>
    </recommendedName>
</protein>
<dbReference type="Proteomes" id="UP000004210">
    <property type="component" value="Unassembled WGS sequence"/>
</dbReference>
<comment type="caution">
    <text evidence="1">The sequence shown here is derived from an EMBL/GenBank/DDBJ whole genome shotgun (WGS) entry which is preliminary data.</text>
</comment>
<sequence length="344" mass="37545">MKQLILPRSVRAFTADHAADPSQMQGLTLDAATIDSAGAFLMGELERFDQRLYEPLVQFTWSRDIDIRSDVTLADEVSSFARINYGANPGTSSGSKKSFISTVADALPTVSVDLQKQFMPLTPWGMSLQWSVFELAASQKVGRPIDLQKANAMNLKWNMDLDEQTYIGDTQLGVSGLFNNPNVSTSNAPNGAASSPLWANKTPTEILADVNAVLNAAWAASGYKYVPTEIRLPPANFSYINAQLISTAGSRSILNYLAENSLSNAQNGVPLRILPVKWLTGAGASGTNRMVAYTKREDLVRLPVVPLQRTMLQVKGIFQTTDYYGKLGAVEFPYTETIAYMDGI</sequence>
<dbReference type="InterPro" id="IPR020049">
    <property type="entry name" value="Major_capsid-like"/>
</dbReference>
<dbReference type="PATRIC" id="fig|1163408.3.peg.2516"/>
<dbReference type="STRING" id="1163408.UU9_12333"/>
<dbReference type="PIRSF" id="PIRSF029202">
    <property type="entry name" value="UCP029202"/>
    <property type="match status" value="1"/>
</dbReference>
<dbReference type="Pfam" id="PF09950">
    <property type="entry name" value="Major_capside"/>
    <property type="match status" value="1"/>
</dbReference>
<evidence type="ECO:0008006" key="3">
    <source>
        <dbReference type="Google" id="ProtNLM"/>
    </source>
</evidence>
<dbReference type="OrthoDB" id="6472583at2"/>
<dbReference type="eggNOG" id="COG4834">
    <property type="taxonomic scope" value="Bacteria"/>
</dbReference>
<reference evidence="1 2" key="1">
    <citation type="journal article" date="2012" name="J. Bacteriol.">
        <title>Genome sequences for six rhodanobacter strains, isolated from soils and the terrestrial subsurface, with variable denitrification capabilities.</title>
        <authorList>
            <person name="Kostka J.E."/>
            <person name="Green S.J."/>
            <person name="Rishishwar L."/>
            <person name="Prakash O."/>
            <person name="Katz L.S."/>
            <person name="Marino-Ramirez L."/>
            <person name="Jordan I.K."/>
            <person name="Munk C."/>
            <person name="Ivanova N."/>
            <person name="Mikhailova N."/>
            <person name="Watson D.B."/>
            <person name="Brown S.D."/>
            <person name="Palumbo A.V."/>
            <person name="Brooks S.C."/>
        </authorList>
    </citation>
    <scope>NUCLEOTIDE SEQUENCE [LARGE SCALE GENOMIC DNA]</scope>
    <source>
        <strain evidence="2">Jip2T</strain>
    </source>
</reference>
<evidence type="ECO:0000313" key="2">
    <source>
        <dbReference type="Proteomes" id="UP000004210"/>
    </source>
</evidence>
<accession>I4VMU5</accession>